<reference evidence="5" key="2">
    <citation type="submission" date="2020-04" db="EMBL/GenBank/DDBJ databases">
        <authorList>
            <consortium name="NCBI Genome Project"/>
        </authorList>
    </citation>
    <scope>NUCLEOTIDE SEQUENCE</scope>
    <source>
        <strain evidence="5">CBS 342.82</strain>
    </source>
</reference>
<dbReference type="Pfam" id="PF20776">
    <property type="entry name" value="SLS1_N"/>
    <property type="match status" value="1"/>
</dbReference>
<reference evidence="5" key="3">
    <citation type="submission" date="2025-08" db="UniProtKB">
        <authorList>
            <consortium name="RefSeq"/>
        </authorList>
    </citation>
    <scope>IDENTIFICATION</scope>
    <source>
        <strain evidence="5">CBS 342.82</strain>
    </source>
</reference>
<keyword evidence="4" id="KW-1185">Reference proteome</keyword>
<protein>
    <submittedName>
        <fullName evidence="5">Uncharacterized protein</fullName>
    </submittedName>
</protein>
<evidence type="ECO:0000259" key="2">
    <source>
        <dbReference type="Pfam" id="PF20776"/>
    </source>
</evidence>
<proteinExistence type="predicted"/>
<sequence>MISSSIIAKQRRCLRRQLREVLWKSWLNSYSQTPQNAFFSSAARLQEDPQFVVEEKPAVLKTETETIPIEPSIVVRRESNLEEGRIVGRRGRRQQVVSKRITRNSLDKPSYVVVFRDVDEDDKPSYSAQVRTAEPSTTDKPASANEGQHIITLPLKPTAEETNASIDALRPAAGATIIDKAGYKRLLQTLLTSYNTVQLRDYLIHSFSRLNSFPSHISSQETVDDDIESQSIGQWQAGQTPLEQRHKPKVLKKANAARKKRFADNILRFAWQVIVTSEESKVGELEFAVKPWQLRVLFDLETEGKARYRSLLASDILVQNSEIRPYRPDNIVRVTARRQDAEDIARRLRRALFSVNRLEFDLKPFSSLLGQHGWPTQLDALYHNNDLKFVSDTTGALIEREVNDVIVIYSFDLSAENDARRLLLAHLKKPVPTSYNHIIDLIDPSPEFINGKRRASELIAMPCDPDNDHLNRSYRHSNLVRMVKPLARRERDASDPLRTKHDVTTDSNDVSASETFAATIGQALQTVQPYSQGTNNIKTHAESYWGKSIRLRSQNWRAHLCKLLRPVEKKRDSQSRNRAESLIPVYEAPGVERLISYFDDHQQLIKKRLIPRRNSHQGGRYINNRIDSRVPNLVACFVPSPFTHDGGEVLTRLPTIELRFRVADPSETVERGSRYAREDLQLYGVRAVLDQQLVAVPLPDKTVDVLFSRPTLMFADRRAILENSDIALFIRKLREMFLAGGALSATPELSFLLPQWLVKGEKPSADSAQQPDVPVQYLFDRFEQIQAFNLEPIQSRGLLKQLDFEDRDVIENIPKECHLEFRQVEGSIIHGKETSLNVR</sequence>
<dbReference type="RefSeq" id="XP_033460409.1">
    <property type="nucleotide sequence ID" value="XM_033601226.1"/>
</dbReference>
<dbReference type="Proteomes" id="UP000504637">
    <property type="component" value="Unplaced"/>
</dbReference>
<evidence type="ECO:0000313" key="4">
    <source>
        <dbReference type="Proteomes" id="UP000504637"/>
    </source>
</evidence>
<dbReference type="InterPro" id="IPR048400">
    <property type="entry name" value="SLS1_N"/>
</dbReference>
<dbReference type="PANTHER" id="PTHR37919">
    <property type="entry name" value="PROTEIN CBG05606"/>
    <property type="match status" value="1"/>
</dbReference>
<dbReference type="AlphaFoldDB" id="A0A6J3M659"/>
<evidence type="ECO:0000259" key="3">
    <source>
        <dbReference type="Pfam" id="PF20778"/>
    </source>
</evidence>
<feature type="compositionally biased region" description="Basic and acidic residues" evidence="1">
    <location>
        <begin position="490"/>
        <end position="504"/>
    </location>
</feature>
<evidence type="ECO:0000256" key="1">
    <source>
        <dbReference type="SAM" id="MobiDB-lite"/>
    </source>
</evidence>
<feature type="domain" description="SLS1 C-terminal" evidence="3">
    <location>
        <begin position="474"/>
        <end position="794"/>
    </location>
</feature>
<gene>
    <name evidence="5" type="ORF">K489DRAFT_317272</name>
</gene>
<feature type="non-terminal residue" evidence="5">
    <location>
        <position position="839"/>
    </location>
</feature>
<accession>A0A6J3M659</accession>
<evidence type="ECO:0000313" key="5">
    <source>
        <dbReference type="RefSeq" id="XP_033460409.1"/>
    </source>
</evidence>
<dbReference type="GeneID" id="54359026"/>
<feature type="region of interest" description="Disordered" evidence="1">
    <location>
        <begin position="490"/>
        <end position="510"/>
    </location>
</feature>
<dbReference type="PANTHER" id="PTHR37919:SF2">
    <property type="entry name" value="EXPERA DOMAIN-CONTAINING PROTEIN"/>
    <property type="match status" value="1"/>
</dbReference>
<feature type="compositionally biased region" description="Polar residues" evidence="1">
    <location>
        <begin position="126"/>
        <end position="140"/>
    </location>
</feature>
<feature type="domain" description="SLS1 N-terminal" evidence="2">
    <location>
        <begin position="157"/>
        <end position="275"/>
    </location>
</feature>
<name>A0A6J3M659_9PEZI</name>
<organism evidence="5">
    <name type="scientific">Dissoconium aciculare CBS 342.82</name>
    <dbReference type="NCBI Taxonomy" id="1314786"/>
    <lineage>
        <taxon>Eukaryota</taxon>
        <taxon>Fungi</taxon>
        <taxon>Dikarya</taxon>
        <taxon>Ascomycota</taxon>
        <taxon>Pezizomycotina</taxon>
        <taxon>Dothideomycetes</taxon>
        <taxon>Dothideomycetidae</taxon>
        <taxon>Mycosphaerellales</taxon>
        <taxon>Dissoconiaceae</taxon>
        <taxon>Dissoconium</taxon>
    </lineage>
</organism>
<dbReference type="InterPro" id="IPR048401">
    <property type="entry name" value="SLS1_C"/>
</dbReference>
<feature type="region of interest" description="Disordered" evidence="1">
    <location>
        <begin position="124"/>
        <end position="148"/>
    </location>
</feature>
<dbReference type="Pfam" id="PF20778">
    <property type="entry name" value="SLS1_C"/>
    <property type="match status" value="1"/>
</dbReference>
<reference evidence="5" key="1">
    <citation type="submission" date="2020-01" db="EMBL/GenBank/DDBJ databases">
        <authorList>
            <consortium name="DOE Joint Genome Institute"/>
            <person name="Haridas S."/>
            <person name="Albert R."/>
            <person name="Binder M."/>
            <person name="Bloem J."/>
            <person name="Labutti K."/>
            <person name="Salamov A."/>
            <person name="Andreopoulos B."/>
            <person name="Baker S.E."/>
            <person name="Barry K."/>
            <person name="Bills G."/>
            <person name="Bluhm B.H."/>
            <person name="Cannon C."/>
            <person name="Castanera R."/>
            <person name="Culley D.E."/>
            <person name="Daum C."/>
            <person name="Ezra D."/>
            <person name="Gonzalez J.B."/>
            <person name="Henrissat B."/>
            <person name="Kuo A."/>
            <person name="Liang C."/>
            <person name="Lipzen A."/>
            <person name="Lutzoni F."/>
            <person name="Magnuson J."/>
            <person name="Mondo S."/>
            <person name="Nolan M."/>
            <person name="Ohm R."/>
            <person name="Pangilinan J."/>
            <person name="Park H.-J."/>
            <person name="Ramirez L."/>
            <person name="Alfaro M."/>
            <person name="Sun H."/>
            <person name="Tritt A."/>
            <person name="Yoshinaga Y."/>
            <person name="Zwiers L.-H."/>
            <person name="Turgeon B.G."/>
            <person name="Goodwin S.B."/>
            <person name="Spatafora J.W."/>
            <person name="Crous P.W."/>
            <person name="Grigoriev I.V."/>
        </authorList>
    </citation>
    <scope>NUCLEOTIDE SEQUENCE</scope>
    <source>
        <strain evidence="5">CBS 342.82</strain>
    </source>
</reference>
<dbReference type="OrthoDB" id="5392646at2759"/>